<evidence type="ECO:0000313" key="1">
    <source>
        <dbReference type="EMBL" id="KAG7385110.1"/>
    </source>
</evidence>
<dbReference type="AlphaFoldDB" id="A0A8T1VZ10"/>
<sequence>MPKELAIAALSPAKISVTDSVAAKARASTIDDSSRTKWIFGLRTLQTHAALPVTPPCEAAATDKQALLTHAPRTLNCVAAVRAGPIRRALFVQARVGILA</sequence>
<evidence type="ECO:0000313" key="2">
    <source>
        <dbReference type="Proteomes" id="UP000694044"/>
    </source>
</evidence>
<keyword evidence="2" id="KW-1185">Reference proteome</keyword>
<reference evidence="1" key="1">
    <citation type="submission" date="2021-02" db="EMBL/GenBank/DDBJ databases">
        <authorList>
            <person name="Palmer J.M."/>
        </authorList>
    </citation>
    <scope>NUCLEOTIDE SEQUENCE</scope>
    <source>
        <strain evidence="1">SCRP734</strain>
    </source>
</reference>
<comment type="caution">
    <text evidence="1">The sequence shown here is derived from an EMBL/GenBank/DDBJ whole genome shotgun (WGS) entry which is preliminary data.</text>
</comment>
<proteinExistence type="predicted"/>
<dbReference type="EMBL" id="JAGDFM010000129">
    <property type="protein sequence ID" value="KAG7385110.1"/>
    <property type="molecule type" value="Genomic_DNA"/>
</dbReference>
<protein>
    <submittedName>
        <fullName evidence="1">Uncharacterized protein</fullName>
    </submittedName>
</protein>
<accession>A0A8T1VZ10</accession>
<dbReference type="Proteomes" id="UP000694044">
    <property type="component" value="Unassembled WGS sequence"/>
</dbReference>
<name>A0A8T1VZ10_9STRA</name>
<gene>
    <name evidence="1" type="ORF">PHYPSEUDO_001823</name>
</gene>
<organism evidence="1 2">
    <name type="scientific">Phytophthora pseudosyringae</name>
    <dbReference type="NCBI Taxonomy" id="221518"/>
    <lineage>
        <taxon>Eukaryota</taxon>
        <taxon>Sar</taxon>
        <taxon>Stramenopiles</taxon>
        <taxon>Oomycota</taxon>
        <taxon>Peronosporomycetes</taxon>
        <taxon>Peronosporales</taxon>
        <taxon>Peronosporaceae</taxon>
        <taxon>Phytophthora</taxon>
    </lineage>
</organism>